<sequence length="216" mass="22444">MQARGDVVGTYKVKAGSQSLDLDLVALDDSLAIALLMTIDESISFVRTAGAELATRLATSVGSGGGTAIDVVVSAATLGIQIGMAVAVGLGLDRQVVLQKTKKIHLRDALSEPLSSITTGTAQDLLLDRRAIPAIRGKNVVFVDDVISSGSSCAAALRLIRAAGGNVVGVAAILVEGEGWKTMLGHDDAELVFFLGKIPLFRPTGPDGAWEPDWYC</sequence>
<dbReference type="InterPro" id="IPR000836">
    <property type="entry name" value="PRTase_dom"/>
</dbReference>
<protein>
    <recommendedName>
        <fullName evidence="1">Phosphoribosyltransferase domain-containing protein</fullName>
    </recommendedName>
</protein>
<feature type="domain" description="Phosphoribosyltransferase" evidence="1">
    <location>
        <begin position="55"/>
        <end position="181"/>
    </location>
</feature>
<dbReference type="AlphaFoldDB" id="A0ABD3SGM8"/>
<dbReference type="Gene3D" id="3.40.50.2020">
    <property type="match status" value="1"/>
</dbReference>
<dbReference type="Pfam" id="PF00156">
    <property type="entry name" value="Pribosyltran"/>
    <property type="match status" value="1"/>
</dbReference>
<dbReference type="InterPro" id="IPR029057">
    <property type="entry name" value="PRTase-like"/>
</dbReference>
<evidence type="ECO:0000313" key="3">
    <source>
        <dbReference type="Proteomes" id="UP001530377"/>
    </source>
</evidence>
<gene>
    <name evidence="2" type="ORF">ACHAXA_002897</name>
</gene>
<evidence type="ECO:0000259" key="1">
    <source>
        <dbReference type="Pfam" id="PF00156"/>
    </source>
</evidence>
<dbReference type="SUPFAM" id="SSF53271">
    <property type="entry name" value="PRTase-like"/>
    <property type="match status" value="1"/>
</dbReference>
<dbReference type="PANTHER" id="PTHR43218:SF1">
    <property type="entry name" value="PHOSPHORIBOSYLTRANSFERASE"/>
    <property type="match status" value="1"/>
</dbReference>
<reference evidence="2 3" key="1">
    <citation type="submission" date="2024-10" db="EMBL/GenBank/DDBJ databases">
        <title>Updated reference genomes for cyclostephanoid diatoms.</title>
        <authorList>
            <person name="Roberts W.R."/>
            <person name="Alverson A.J."/>
        </authorList>
    </citation>
    <scope>NUCLEOTIDE SEQUENCE [LARGE SCALE GENOMIC DNA]</scope>
    <source>
        <strain evidence="2 3">AJA228-03</strain>
    </source>
</reference>
<comment type="caution">
    <text evidence="2">The sequence shown here is derived from an EMBL/GenBank/DDBJ whole genome shotgun (WGS) entry which is preliminary data.</text>
</comment>
<dbReference type="EMBL" id="JALLPB020000034">
    <property type="protein sequence ID" value="KAL3823556.1"/>
    <property type="molecule type" value="Genomic_DNA"/>
</dbReference>
<dbReference type="PANTHER" id="PTHR43218">
    <property type="entry name" value="PHOSPHORIBOSYLTRANSFERASE-RELATED"/>
    <property type="match status" value="1"/>
</dbReference>
<organism evidence="2 3">
    <name type="scientific">Cyclostephanos tholiformis</name>
    <dbReference type="NCBI Taxonomy" id="382380"/>
    <lineage>
        <taxon>Eukaryota</taxon>
        <taxon>Sar</taxon>
        <taxon>Stramenopiles</taxon>
        <taxon>Ochrophyta</taxon>
        <taxon>Bacillariophyta</taxon>
        <taxon>Coscinodiscophyceae</taxon>
        <taxon>Thalassiosirophycidae</taxon>
        <taxon>Stephanodiscales</taxon>
        <taxon>Stephanodiscaceae</taxon>
        <taxon>Cyclostephanos</taxon>
    </lineage>
</organism>
<proteinExistence type="predicted"/>
<dbReference type="Proteomes" id="UP001530377">
    <property type="component" value="Unassembled WGS sequence"/>
</dbReference>
<evidence type="ECO:0000313" key="2">
    <source>
        <dbReference type="EMBL" id="KAL3823556.1"/>
    </source>
</evidence>
<name>A0ABD3SGM8_9STRA</name>
<accession>A0ABD3SGM8</accession>
<dbReference type="CDD" id="cd06223">
    <property type="entry name" value="PRTases_typeI"/>
    <property type="match status" value="1"/>
</dbReference>
<keyword evidence="3" id="KW-1185">Reference proteome</keyword>